<evidence type="ECO:0000256" key="1">
    <source>
        <dbReference type="ARBA" id="ARBA00009535"/>
    </source>
</evidence>
<dbReference type="SUPFAM" id="SSF48371">
    <property type="entry name" value="ARM repeat"/>
    <property type="match status" value="6"/>
</dbReference>
<sequence>MAAPLLVSEKLLLPSIGVAQDFISFKNVSMESEKYICVRETGAQNTVVIVDMSNPLNPARRQISADSALMCLDKKVIALKAVTAGTAGDTLQVFNLDTKTKLKAYQMPETVEFWKWITPTMLGLVTAGAVYHWDVEGASDAPTKVFDRTPNLAGSQIISYRTSTDNKWAVLIGIAPGAPERPQLAKGLMQLYSFEQAKSQPLEAHAAAFANVKFTGRDTPSLVISFAQKTLKDGQIISKLHVIELGGAAAGGAIKRSAELFFPADFADDFPVSLQISEKFGLVYVVSKLGFVFVYDLESATAVYRNRISPDPVFLACPSDSTGGIYAINRRGQVLLATVNEATMVPFVSQQLNNLDLAMAMAKRGNLPGAEALVGQQFERLFAAGQYKEAAECAAESPQGQLRTRDVMDKLKGVVPPAGQKPPILVYLGVLLQRGKLNAAESAELARLVLSQNKKDLLVNWWGEGKLEACEELGDAISAAGDKDFALKVYQQCGAGPKVIATLAEKGDIQALIAYTGQSGQKLDYMFLLQSLMMNNPNGAVALAKMVAKQTPPPVDVNVMADLFLQRNMIREATAFLLDALSGDKPEQAALQSKLLEINLVTNPQVADAILAGGTLTHYDRPRIAQLCEKAGLYMRALQHYTDLSDIKRCIINTHAIDPQALVEYFGTLSSDWALDCLKELLVSNMAQNLQLVVNIAKEYTEQLTASKVIELFEAYNSYHGLYFYLGARISFTEDPEEHFKYIEAAARTGNLKEVERVTRESSHYPPDKVKAFLMEAKLPDARPLINVCDRFDMVEDLTQYLFANNMLRYIEGYVQKVSPAKAPAVVGALLDCEAPDEFINNLILSVRSLLPVDKLVEAVERRNRLKLLTPFLEHLISEGSQDPHVHNALGKIIIDTNNNPEHFLTTNPYYDSLVVGKHAEKRDPNLAVIAYKRGTCDDALIECTSKNALFKPQARYIVERADPALWAKVLDEANEHRASLIEQVVGTALPESRNPEQVSVTVKSFMAQGLQSELIELLEKIVLQNSAFSNNANLQNLLILTAIKSDKTRVKGYIYRLDNFDGPAVAEKAIEHGLAEEAFEIFKKFNKRVEAVKVLLEQLKDLPRASEWASKCDEPAVWSELGHAQLAAGQVAEAIASYLKAGDSSRYVQVTETAKGSGCYDDLVKYLLMVRKKVKEPKVDTELVYAYAKTSNMAALEEFISATHQANLQACGDRCYEEGLYEAARVLFAHLPNYGRLASTLVRLRQFQQAVDAARKANSPKTWKEVCYACVDEKEFRLAQLCGLAIIVNADELDEVSETYQRKGHFDELIALMESGIGLERAHMGIFTELGILYARYRPEKLMEHLKLFGNRLNIPRLIRVCDEQQHWKELTLLYIAYDEYDNAALCMINHSPVAWEHVQFKDVAVKVSSTETHYRGLAFYLDEHPDLLCDLLGVLQSRLDHGRVVDMMRRANQLPLIKDYLLGVQKANHTEVNEAINSLLIEEEDFEGLKHSISTYDNFDQLGLAARLEKHELIEFRRLAAMVYKQNQKWRRAVELAQADGLFRDAMETTAQSGEAELAEELLRYFIEKGEKECFAACLYTCYDLLRPDVVLELSWMNGLTDYSMPYMIQMLKEYVGKVDMLMSERKEQQKEKEQAQQAQRHQEAQRNAYATLMPLALPAPNMTGPGGPGGGYGDHHGAAGAGGFGAAPHGGFGGAPQGFGGHPFGGQY</sequence>
<feature type="domain" description="Clathrin heavy chain linker core motif" evidence="9">
    <location>
        <begin position="341"/>
        <end position="364"/>
    </location>
</feature>
<dbReference type="GO" id="GO:0005198">
    <property type="term" value="F:structural molecule activity"/>
    <property type="evidence" value="ECO:0007669"/>
    <property type="project" value="InterPro"/>
</dbReference>
<dbReference type="PaxDb" id="3055-EDP07502"/>
<evidence type="ECO:0000256" key="5">
    <source>
        <dbReference type="ARBA" id="ARBA00023329"/>
    </source>
</evidence>
<dbReference type="Gene3D" id="2.130.10.110">
    <property type="entry name" value="Clathrin heavy-chain terminal domain"/>
    <property type="match status" value="1"/>
</dbReference>
<dbReference type="PIRSF" id="PIRSF002290">
    <property type="entry name" value="Clathrin_H_chain"/>
    <property type="match status" value="1"/>
</dbReference>
<gene>
    <name evidence="10" type="ORF">CHLRE_02g101400v5</name>
</gene>
<dbReference type="InParanoid" id="A0A2K3E2B8"/>
<name>A0A2K3E2B8_CHLRE</name>
<evidence type="ECO:0000313" key="10">
    <source>
        <dbReference type="EMBL" id="PNW86922.1"/>
    </source>
</evidence>
<dbReference type="InterPro" id="IPR000547">
    <property type="entry name" value="Clathrin_H-chain/VPS_repeat"/>
</dbReference>
<proteinExistence type="inferred from homology"/>
<dbReference type="InterPro" id="IPR016341">
    <property type="entry name" value="Clathrin_heavy_chain"/>
</dbReference>
<dbReference type="GO" id="GO:0030130">
    <property type="term" value="C:clathrin coat of trans-Golgi network vesicle"/>
    <property type="evidence" value="ECO:0007669"/>
    <property type="project" value="InterPro"/>
</dbReference>
<feature type="repeat" description="CHCR" evidence="7">
    <location>
        <begin position="844"/>
        <end position="983"/>
    </location>
</feature>
<dbReference type="InterPro" id="IPR055358">
    <property type="entry name" value="CHCR"/>
</dbReference>
<evidence type="ECO:0000256" key="4">
    <source>
        <dbReference type="ARBA" id="ARBA00023176"/>
    </source>
</evidence>
<keyword evidence="2" id="KW-0677">Repeat</keyword>
<dbReference type="Gene3D" id="1.25.40.10">
    <property type="entry name" value="Tetratricopeptide repeat domain"/>
    <property type="match status" value="4"/>
</dbReference>
<dbReference type="KEGG" id="cre:CHLRE_02g101400v5"/>
<dbReference type="OMA" id="HCYDLLH"/>
<dbReference type="PANTHER" id="PTHR10292:SF1">
    <property type="entry name" value="CLATHRIN HEAVY CHAIN"/>
    <property type="match status" value="1"/>
</dbReference>
<dbReference type="GeneID" id="5725357"/>
<dbReference type="ExpressionAtlas" id="A0A2K3E2B8">
    <property type="expression patterns" value="baseline and differential"/>
</dbReference>
<dbReference type="Gene3D" id="1.25.40.730">
    <property type="match status" value="1"/>
</dbReference>
<reference evidence="10 11" key="1">
    <citation type="journal article" date="2007" name="Science">
        <title>The Chlamydomonas genome reveals the evolution of key animal and plant functions.</title>
        <authorList>
            <person name="Merchant S.S."/>
            <person name="Prochnik S.E."/>
            <person name="Vallon O."/>
            <person name="Harris E.H."/>
            <person name="Karpowicz S.J."/>
            <person name="Witman G.B."/>
            <person name="Terry A."/>
            <person name="Salamov A."/>
            <person name="Fritz-Laylin L.K."/>
            <person name="Marechal-Drouard L."/>
            <person name="Marshall W.F."/>
            <person name="Qu L.H."/>
            <person name="Nelson D.R."/>
            <person name="Sanderfoot A.A."/>
            <person name="Spalding M.H."/>
            <person name="Kapitonov V.V."/>
            <person name="Ren Q."/>
            <person name="Ferris P."/>
            <person name="Lindquist E."/>
            <person name="Shapiro H."/>
            <person name="Lucas S.M."/>
            <person name="Grimwood J."/>
            <person name="Schmutz J."/>
            <person name="Cardol P."/>
            <person name="Cerutti H."/>
            <person name="Chanfreau G."/>
            <person name="Chen C.L."/>
            <person name="Cognat V."/>
            <person name="Croft M.T."/>
            <person name="Dent R."/>
            <person name="Dutcher S."/>
            <person name="Fernandez E."/>
            <person name="Fukuzawa H."/>
            <person name="Gonzalez-Ballester D."/>
            <person name="Gonzalez-Halphen D."/>
            <person name="Hallmann A."/>
            <person name="Hanikenne M."/>
            <person name="Hippler M."/>
            <person name="Inwood W."/>
            <person name="Jabbari K."/>
            <person name="Kalanon M."/>
            <person name="Kuras R."/>
            <person name="Lefebvre P.A."/>
            <person name="Lemaire S.D."/>
            <person name="Lobanov A.V."/>
            <person name="Lohr M."/>
            <person name="Manuell A."/>
            <person name="Meier I."/>
            <person name="Mets L."/>
            <person name="Mittag M."/>
            <person name="Mittelmeier T."/>
            <person name="Moroney J.V."/>
            <person name="Moseley J."/>
            <person name="Napoli C."/>
            <person name="Nedelcu A.M."/>
            <person name="Niyogi K."/>
            <person name="Novoselov S.V."/>
            <person name="Paulsen I.T."/>
            <person name="Pazour G."/>
            <person name="Purton S."/>
            <person name="Ral J.P."/>
            <person name="Riano-Pachon D.M."/>
            <person name="Riekhof W."/>
            <person name="Rymarquis L."/>
            <person name="Schroda M."/>
            <person name="Stern D."/>
            <person name="Umen J."/>
            <person name="Willows R."/>
            <person name="Wilson N."/>
            <person name="Zimmer S.L."/>
            <person name="Allmer J."/>
            <person name="Balk J."/>
            <person name="Bisova K."/>
            <person name="Chen C.J."/>
            <person name="Elias M."/>
            <person name="Gendler K."/>
            <person name="Hauser C."/>
            <person name="Lamb M.R."/>
            <person name="Ledford H."/>
            <person name="Long J.C."/>
            <person name="Minagawa J."/>
            <person name="Page M.D."/>
            <person name="Pan J."/>
            <person name="Pootakham W."/>
            <person name="Roje S."/>
            <person name="Rose A."/>
            <person name="Stahlberg E."/>
            <person name="Terauchi A.M."/>
            <person name="Yang P."/>
            <person name="Ball S."/>
            <person name="Bowler C."/>
            <person name="Dieckmann C.L."/>
            <person name="Gladyshev V.N."/>
            <person name="Green P."/>
            <person name="Jorgensen R."/>
            <person name="Mayfield S."/>
            <person name="Mueller-Roeber B."/>
            <person name="Rajamani S."/>
            <person name="Sayre R.T."/>
            <person name="Brokstein P."/>
            <person name="Dubchak I."/>
            <person name="Goodstein D."/>
            <person name="Hornick L."/>
            <person name="Huang Y.W."/>
            <person name="Jhaveri J."/>
            <person name="Luo Y."/>
            <person name="Martinez D."/>
            <person name="Ngau W.C."/>
            <person name="Otillar B."/>
            <person name="Poliakov A."/>
            <person name="Porter A."/>
            <person name="Szajkowski L."/>
            <person name="Werner G."/>
            <person name="Zhou K."/>
            <person name="Grigoriev I.V."/>
            <person name="Rokhsar D.S."/>
            <person name="Grossman A.R."/>
        </authorList>
    </citation>
    <scope>NUCLEOTIDE SEQUENCE [LARGE SCALE GENOMIC DNA]</scope>
    <source>
        <strain evidence="11">CC-503</strain>
    </source>
</reference>
<dbReference type="Pfam" id="PF00637">
    <property type="entry name" value="Clathrin"/>
    <property type="match status" value="7"/>
</dbReference>
<dbReference type="FunCoup" id="A0A2K3E2B8">
    <property type="interactions" value="2324"/>
</dbReference>
<keyword evidence="11" id="KW-1185">Reference proteome</keyword>
<dbReference type="PANTHER" id="PTHR10292">
    <property type="entry name" value="CLATHRIN HEAVY CHAIN RELATED"/>
    <property type="match status" value="1"/>
</dbReference>
<dbReference type="GO" id="GO:0006898">
    <property type="term" value="P:receptor-mediated endocytosis"/>
    <property type="evidence" value="ECO:0000318"/>
    <property type="project" value="GO_Central"/>
</dbReference>
<dbReference type="InterPro" id="IPR016025">
    <property type="entry name" value="Clathrin_H-chain_N"/>
</dbReference>
<evidence type="ECO:0000256" key="2">
    <source>
        <dbReference type="ARBA" id="ARBA00022737"/>
    </source>
</evidence>
<evidence type="ECO:0000313" key="11">
    <source>
        <dbReference type="Proteomes" id="UP000006906"/>
    </source>
</evidence>
<evidence type="ECO:0000259" key="9">
    <source>
        <dbReference type="Pfam" id="PF09268"/>
    </source>
</evidence>
<dbReference type="GO" id="GO:0032051">
    <property type="term" value="F:clathrin light chain binding"/>
    <property type="evidence" value="ECO:0000318"/>
    <property type="project" value="GO_Central"/>
</dbReference>
<feature type="repeat" description="CHCR" evidence="7">
    <location>
        <begin position="548"/>
        <end position="694"/>
    </location>
</feature>
<accession>A0A2K3E2B8</accession>
<dbReference type="EMBL" id="CM008963">
    <property type="protein sequence ID" value="PNW86922.1"/>
    <property type="molecule type" value="Genomic_DNA"/>
</dbReference>
<dbReference type="SUPFAM" id="SSF50989">
    <property type="entry name" value="Clathrin heavy-chain terminal domain"/>
    <property type="match status" value="1"/>
</dbReference>
<dbReference type="Pfam" id="PF13838">
    <property type="entry name" value="Clathrin_H_link"/>
    <property type="match status" value="1"/>
</dbReference>
<dbReference type="GO" id="GO:0071439">
    <property type="term" value="C:clathrin complex"/>
    <property type="evidence" value="ECO:0000318"/>
    <property type="project" value="GO_Central"/>
</dbReference>
<dbReference type="Proteomes" id="UP000006906">
    <property type="component" value="Chromosome 2"/>
</dbReference>
<dbReference type="InterPro" id="IPR015348">
    <property type="entry name" value="Clathrin_H-chain_linker_core"/>
</dbReference>
<comment type="function">
    <text evidence="6">Clathrin is the major protein of the polyhedral coat of coated pits and vesicles.</text>
</comment>
<dbReference type="SMART" id="SM00299">
    <property type="entry name" value="CLH"/>
    <property type="match status" value="7"/>
</dbReference>
<feature type="repeat" description="CHCR" evidence="7">
    <location>
        <begin position="990"/>
        <end position="1135"/>
    </location>
</feature>
<dbReference type="InterPro" id="IPR016024">
    <property type="entry name" value="ARM-type_fold"/>
</dbReference>
<dbReference type="RefSeq" id="XP_042927360.1">
    <property type="nucleotide sequence ID" value="XM_043059726.1"/>
</dbReference>
<dbReference type="FunFam" id="1.25.40.10:FF:000002">
    <property type="entry name" value="Clathrin heavy chain"/>
    <property type="match status" value="1"/>
</dbReference>
<dbReference type="Pfam" id="PF09268">
    <property type="entry name" value="Clathrin-link"/>
    <property type="match status" value="1"/>
</dbReference>
<evidence type="ECO:0000256" key="6">
    <source>
        <dbReference type="PIRNR" id="PIRNR002290"/>
    </source>
</evidence>
<dbReference type="STRING" id="3055.A0A2K3E2B8"/>
<protein>
    <recommendedName>
        <fullName evidence="6">Clathrin heavy chain</fullName>
    </recommendedName>
</protein>
<keyword evidence="4 6" id="KW-0168">Coated pit</keyword>
<dbReference type="GO" id="GO:0006886">
    <property type="term" value="P:intracellular protein transport"/>
    <property type="evidence" value="ECO:0007669"/>
    <property type="project" value="UniProtKB-UniRule"/>
</dbReference>
<dbReference type="FunFam" id="1.25.40.10:FF:000001">
    <property type="entry name" value="Clathrin heavy chain"/>
    <property type="match status" value="1"/>
</dbReference>
<dbReference type="FunFam" id="1.25.40.10:FF:000005">
    <property type="entry name" value="Clathrin heavy chain"/>
    <property type="match status" value="1"/>
</dbReference>
<keyword evidence="5 6" id="KW-0968">Cytoplasmic vesicle</keyword>
<dbReference type="Gramene" id="PNW86922">
    <property type="protein sequence ID" value="PNW86922"/>
    <property type="gene ID" value="CHLRE_02g101400v5"/>
</dbReference>
<evidence type="ECO:0000256" key="3">
    <source>
        <dbReference type="ARBA" id="ARBA00023136"/>
    </source>
</evidence>
<comment type="subcellular location">
    <subcellularLocation>
        <location evidence="6">Cytoplasmic vesicle membrane</location>
        <topology evidence="6">Peripheral membrane protein</topology>
        <orientation evidence="6">Cytoplasmic side</orientation>
    </subcellularLocation>
    <subcellularLocation>
        <location evidence="6">Membrane</location>
        <location evidence="6">Coated pit</location>
        <topology evidence="6">Peripheral membrane protein</topology>
        <orientation evidence="6">Cytoplasmic side</orientation>
    </subcellularLocation>
</comment>
<organism evidence="10 11">
    <name type="scientific">Chlamydomonas reinhardtii</name>
    <name type="common">Chlamydomonas smithii</name>
    <dbReference type="NCBI Taxonomy" id="3055"/>
    <lineage>
        <taxon>Eukaryota</taxon>
        <taxon>Viridiplantae</taxon>
        <taxon>Chlorophyta</taxon>
        <taxon>core chlorophytes</taxon>
        <taxon>Chlorophyceae</taxon>
        <taxon>CS clade</taxon>
        <taxon>Chlamydomonadales</taxon>
        <taxon>Chlamydomonadaceae</taxon>
        <taxon>Chlamydomonas</taxon>
    </lineage>
</organism>
<evidence type="ECO:0000256" key="8">
    <source>
        <dbReference type="SAM" id="MobiDB-lite"/>
    </source>
</evidence>
<feature type="repeat" description="CHCR" evidence="7">
    <location>
        <begin position="1434"/>
        <end position="1577"/>
    </location>
</feature>
<comment type="similarity">
    <text evidence="1 6">Belongs to the clathrin heavy chain family.</text>
</comment>
<dbReference type="OrthoDB" id="2113814at2759"/>
<evidence type="ECO:0000256" key="7">
    <source>
        <dbReference type="PROSITE-ProRule" id="PRU01006"/>
    </source>
</evidence>
<feature type="repeat" description="CHCR" evidence="7">
    <location>
        <begin position="1285"/>
        <end position="1431"/>
    </location>
</feature>
<keyword evidence="3 6" id="KW-0472">Membrane</keyword>
<dbReference type="PROSITE" id="PS50236">
    <property type="entry name" value="CHCR"/>
    <property type="match status" value="7"/>
</dbReference>
<dbReference type="FunFam" id="2.130.10.110:FF:000002">
    <property type="entry name" value="Clathrin heavy chain"/>
    <property type="match status" value="1"/>
</dbReference>
<feature type="region of interest" description="Disordered" evidence="8">
    <location>
        <begin position="1628"/>
        <end position="1647"/>
    </location>
</feature>
<feature type="repeat" description="CHCR" evidence="7">
    <location>
        <begin position="697"/>
        <end position="839"/>
    </location>
</feature>
<dbReference type="FunFam" id="1.25.40.730:FF:000002">
    <property type="entry name" value="Clathrin heavy chain"/>
    <property type="match status" value="1"/>
</dbReference>
<dbReference type="InterPro" id="IPR011990">
    <property type="entry name" value="TPR-like_helical_dom_sf"/>
</dbReference>
<dbReference type="GO" id="GO:0030132">
    <property type="term" value="C:clathrin coat of coated pit"/>
    <property type="evidence" value="ECO:0007669"/>
    <property type="project" value="InterPro"/>
</dbReference>
<feature type="repeat" description="CHCR" evidence="7">
    <location>
        <begin position="1136"/>
        <end position="1280"/>
    </location>
</feature>